<evidence type="ECO:0000313" key="12">
    <source>
        <dbReference type="Proteomes" id="UP001060771"/>
    </source>
</evidence>
<protein>
    <recommendedName>
        <fullName evidence="8">DNA primase large subunit C-terminal domain-containing protein</fullName>
    </recommendedName>
</protein>
<keyword evidence="2" id="KW-0004">4Fe-4S</keyword>
<reference evidence="12" key="3">
    <citation type="submission" date="2022-09" db="EMBL/GenBank/DDBJ databases">
        <title>Complete genome sequence of Vulcanisaeta souniana.</title>
        <authorList>
            <person name="Kato S."/>
            <person name="Itoh T."/>
            <person name="Ohkuma M."/>
        </authorList>
    </citation>
    <scope>NUCLEOTIDE SEQUENCE [LARGE SCALE GENOMIC DNA]</scope>
    <source>
        <strain evidence="12">JCM 11219</strain>
    </source>
</reference>
<evidence type="ECO:0000313" key="11">
    <source>
        <dbReference type="Proteomes" id="UP000657075"/>
    </source>
</evidence>
<name>A0A830EM43_9CREN</name>
<keyword evidence="6" id="KW-0408">Iron</keyword>
<evidence type="ECO:0000313" key="10">
    <source>
        <dbReference type="EMBL" id="GGI84465.1"/>
    </source>
</evidence>
<proteinExistence type="predicted"/>
<feature type="domain" description="DNA primase large subunit C-terminal" evidence="8">
    <location>
        <begin position="238"/>
        <end position="322"/>
    </location>
</feature>
<accession>A0A830EM43</accession>
<dbReference type="AlphaFoldDB" id="A0A830EM43"/>
<dbReference type="RefSeq" id="WP_188603945.1">
    <property type="nucleotide sequence ID" value="NZ_AP026830.1"/>
</dbReference>
<dbReference type="GeneID" id="76207316"/>
<dbReference type="GO" id="GO:0051539">
    <property type="term" value="F:4 iron, 4 sulfur cluster binding"/>
    <property type="evidence" value="ECO:0007669"/>
    <property type="project" value="UniProtKB-KW"/>
</dbReference>
<evidence type="ECO:0000256" key="1">
    <source>
        <dbReference type="ARBA" id="ARBA00001966"/>
    </source>
</evidence>
<evidence type="ECO:0000256" key="7">
    <source>
        <dbReference type="ARBA" id="ARBA00023014"/>
    </source>
</evidence>
<dbReference type="Pfam" id="PF04104">
    <property type="entry name" value="DNA_primase_lrg"/>
    <property type="match status" value="1"/>
</dbReference>
<evidence type="ECO:0000256" key="5">
    <source>
        <dbReference type="ARBA" id="ARBA00022723"/>
    </source>
</evidence>
<keyword evidence="3" id="KW-0639">Primosome</keyword>
<dbReference type="Proteomes" id="UP001060771">
    <property type="component" value="Chromosome"/>
</dbReference>
<sequence>MISRAGSRGVNIDVAREFLDSLTWGFRRYNYWAGNTWLTGKLPVSKDDALKLIGSGDIIGVWQCYSFNVDEDCVFRDAVVFEVDIYECEDVDDKLECVVEWARSRASELRPILNLMPVIWWNGNKSLYFINYLLEPVVAEARLRKAWERTLDRLGFDMAVTEAKHAFRVPGTPHPKTGSTGKFLSLDFSVINKLIISRIPARVLFEDVKPVSTAVKPRVTINMLSASRVRRNENHEKPRELPAWVRQLIDYLRENGELCHFGRLAIAEWMLFRGYSEDEIVEVFKHAHDFNENRTRYHIRYAYEHWISQGRKPIACETVREECGNHDMPKDLTCPGDSP</sequence>
<keyword evidence="4" id="KW-0235">DNA replication</keyword>
<dbReference type="GO" id="GO:0046872">
    <property type="term" value="F:metal ion binding"/>
    <property type="evidence" value="ECO:0007669"/>
    <property type="project" value="UniProtKB-KW"/>
</dbReference>
<keyword evidence="5" id="KW-0479">Metal-binding</keyword>
<keyword evidence="12" id="KW-1185">Reference proteome</keyword>
<organism evidence="10 11">
    <name type="scientific">Vulcanisaeta souniana JCM 11219</name>
    <dbReference type="NCBI Taxonomy" id="1293586"/>
    <lineage>
        <taxon>Archaea</taxon>
        <taxon>Thermoproteota</taxon>
        <taxon>Thermoprotei</taxon>
        <taxon>Thermoproteales</taxon>
        <taxon>Thermoproteaceae</taxon>
        <taxon>Vulcanisaeta</taxon>
    </lineage>
</organism>
<reference evidence="9" key="4">
    <citation type="journal article" date="2023" name="Microbiol. Resour. Announc.">
        <title>Complete Genome Sequence of Vulcanisaeta souniana Strain IC-059, a Hyperthermophilic Archaeon Isolated from Hot Spring Water in Japan.</title>
        <authorList>
            <person name="Kato S."/>
            <person name="Itoh T."/>
            <person name="Wu L."/>
            <person name="Ma J."/>
            <person name="Ohkuma M."/>
        </authorList>
    </citation>
    <scope>NUCLEOTIDE SEQUENCE</scope>
    <source>
        <strain evidence="9">JCM 11219</strain>
    </source>
</reference>
<dbReference type="GO" id="GO:0006269">
    <property type="term" value="P:DNA replication, synthesis of primer"/>
    <property type="evidence" value="ECO:0007669"/>
    <property type="project" value="UniProtKB-KW"/>
</dbReference>
<reference evidence="10" key="2">
    <citation type="submission" date="2020-09" db="EMBL/GenBank/DDBJ databases">
        <authorList>
            <person name="Sun Q."/>
            <person name="Ohkuma M."/>
        </authorList>
    </citation>
    <scope>NUCLEOTIDE SEQUENCE</scope>
    <source>
        <strain evidence="10">JCM 11219</strain>
    </source>
</reference>
<evidence type="ECO:0000256" key="6">
    <source>
        <dbReference type="ARBA" id="ARBA00023004"/>
    </source>
</evidence>
<dbReference type="GO" id="GO:1990077">
    <property type="term" value="C:primosome complex"/>
    <property type="evidence" value="ECO:0007669"/>
    <property type="project" value="UniProtKB-KW"/>
</dbReference>
<comment type="cofactor">
    <cofactor evidence="1">
        <name>[4Fe-4S] cluster</name>
        <dbReference type="ChEBI" id="CHEBI:49883"/>
    </cofactor>
</comment>
<reference evidence="10" key="1">
    <citation type="journal article" date="2014" name="Int. J. Syst. Evol. Microbiol.">
        <title>Complete genome sequence of Corynebacterium casei LMG S-19264T (=DSM 44701T), isolated from a smear-ripened cheese.</title>
        <authorList>
            <consortium name="US DOE Joint Genome Institute (JGI-PGF)"/>
            <person name="Walter F."/>
            <person name="Albersmeier A."/>
            <person name="Kalinowski J."/>
            <person name="Ruckert C."/>
        </authorList>
    </citation>
    <scope>NUCLEOTIDE SEQUENCE</scope>
    <source>
        <strain evidence="10">JCM 11219</strain>
    </source>
</reference>
<gene>
    <name evidence="10" type="ORF">GCM10007112_21770</name>
    <name evidence="9" type="ORF">Vsou_17700</name>
</gene>
<evidence type="ECO:0000256" key="4">
    <source>
        <dbReference type="ARBA" id="ARBA00022705"/>
    </source>
</evidence>
<dbReference type="InterPro" id="IPR058560">
    <property type="entry name" value="DNA_primase_C"/>
</dbReference>
<dbReference type="Proteomes" id="UP000657075">
    <property type="component" value="Unassembled WGS sequence"/>
</dbReference>
<evidence type="ECO:0000313" key="9">
    <source>
        <dbReference type="EMBL" id="BDR92677.1"/>
    </source>
</evidence>
<dbReference type="EMBL" id="BMNM01000011">
    <property type="protein sequence ID" value="GGI84465.1"/>
    <property type="molecule type" value="Genomic_DNA"/>
</dbReference>
<evidence type="ECO:0000256" key="2">
    <source>
        <dbReference type="ARBA" id="ARBA00022485"/>
    </source>
</evidence>
<keyword evidence="7" id="KW-0411">Iron-sulfur</keyword>
<dbReference type="EMBL" id="AP026830">
    <property type="protein sequence ID" value="BDR92677.1"/>
    <property type="molecule type" value="Genomic_DNA"/>
</dbReference>
<evidence type="ECO:0000259" key="8">
    <source>
        <dbReference type="Pfam" id="PF04104"/>
    </source>
</evidence>
<dbReference type="OrthoDB" id="46081at2157"/>
<evidence type="ECO:0000256" key="3">
    <source>
        <dbReference type="ARBA" id="ARBA00022515"/>
    </source>
</evidence>